<accession>A0AAD9SAZ2</accession>
<proteinExistence type="predicted"/>
<comment type="caution">
    <text evidence="1">The sequence shown here is derived from an EMBL/GenBank/DDBJ whole genome shotgun (WGS) entry which is preliminary data.</text>
</comment>
<organism evidence="1 2">
    <name type="scientific">Phomopsis amygdali</name>
    <name type="common">Fusicoccum amygdali</name>
    <dbReference type="NCBI Taxonomy" id="1214568"/>
    <lineage>
        <taxon>Eukaryota</taxon>
        <taxon>Fungi</taxon>
        <taxon>Dikarya</taxon>
        <taxon>Ascomycota</taxon>
        <taxon>Pezizomycotina</taxon>
        <taxon>Sordariomycetes</taxon>
        <taxon>Sordariomycetidae</taxon>
        <taxon>Diaporthales</taxon>
        <taxon>Diaporthaceae</taxon>
        <taxon>Diaporthe</taxon>
    </lineage>
</organism>
<protein>
    <submittedName>
        <fullName evidence="1">Uncharacterized protein</fullName>
    </submittedName>
</protein>
<reference evidence="1" key="1">
    <citation type="submission" date="2023-06" db="EMBL/GenBank/DDBJ databases">
        <authorList>
            <person name="Noh H."/>
        </authorList>
    </citation>
    <scope>NUCLEOTIDE SEQUENCE</scope>
    <source>
        <strain evidence="1">DUCC20226</strain>
    </source>
</reference>
<evidence type="ECO:0000313" key="2">
    <source>
        <dbReference type="Proteomes" id="UP001265746"/>
    </source>
</evidence>
<evidence type="ECO:0000313" key="1">
    <source>
        <dbReference type="EMBL" id="KAK2602926.1"/>
    </source>
</evidence>
<sequence>MDPPLTIQQVAVIARPKPDGPYCQMASAIQNCRCRRTIIHPCLAALNAFSNDKHRIPILQEIAFAAEYEIDNKDFVQTPNQQYPKRGQNADENQFPYIAACLVSAIAFCLDQGHAIYHCSVGAPRCCADSKPNSRHKQVGRPTNVSVIDITDPRNPRYCFLNLNEQRIRCALRNYDPDGINNQDRHGELAPWTMPAYTPCSGESLSCRMLYDLYHNVTGFERDRKDLDALEALKAYPLIDVAALASCWPSPIWNLSQQDTMGLSQLSIFVHQGAQKSQVKSLRKLTEDKIFDAIVSGVLDDLNLLDNALQIPAFPKDFLATCISRADLLAAIDNQNLIAKLLARLLEGLAHVDLYPFRKLPIETLREILRSDNLKDMKSLNLSGLFVGSPKDIIPIFNAIPRQLDCVYLLHPPGANRLKEKEAAIMVNLSDFIMRKGDEIREDGKKILTSANLATALDAFAHLGGLTKDRRALARLRWRIDGWW</sequence>
<gene>
    <name evidence="1" type="ORF">N8I77_009423</name>
</gene>
<dbReference type="AlphaFoldDB" id="A0AAD9SAZ2"/>
<keyword evidence="2" id="KW-1185">Reference proteome</keyword>
<dbReference type="Proteomes" id="UP001265746">
    <property type="component" value="Unassembled WGS sequence"/>
</dbReference>
<dbReference type="EMBL" id="JAUJFL010000005">
    <property type="protein sequence ID" value="KAK2602926.1"/>
    <property type="molecule type" value="Genomic_DNA"/>
</dbReference>
<name>A0AAD9SAZ2_PHOAM</name>